<dbReference type="Pfam" id="PF13853">
    <property type="entry name" value="7tm_4"/>
    <property type="match status" value="1"/>
</dbReference>
<evidence type="ECO:0000256" key="5">
    <source>
        <dbReference type="ARBA" id="ARBA00022692"/>
    </source>
</evidence>
<protein>
    <recommendedName>
        <fullName evidence="12">Olfactory receptor</fullName>
    </recommendedName>
</protein>
<dbReference type="STRING" id="9365.ENSEEUP00000010894"/>
<evidence type="ECO:0000313" key="15">
    <source>
        <dbReference type="RefSeq" id="XP_007532339.2"/>
    </source>
</evidence>
<dbReference type="AlphaFoldDB" id="A0A1S3AB79"/>
<evidence type="ECO:0000256" key="8">
    <source>
        <dbReference type="ARBA" id="ARBA00023040"/>
    </source>
</evidence>
<evidence type="ECO:0000256" key="6">
    <source>
        <dbReference type="ARBA" id="ARBA00022725"/>
    </source>
</evidence>
<feature type="transmembrane region" description="Helical" evidence="12">
    <location>
        <begin position="58"/>
        <end position="77"/>
    </location>
</feature>
<name>A0A1S3AB79_ERIEU</name>
<keyword evidence="8 11" id="KW-0297">G-protein coupled receptor</keyword>
<dbReference type="OrthoDB" id="9441928at2759"/>
<accession>A0A1S3AB79</accession>
<organism evidence="14 15">
    <name type="scientific">Erinaceus europaeus</name>
    <name type="common">Western European hedgehog</name>
    <dbReference type="NCBI Taxonomy" id="9365"/>
    <lineage>
        <taxon>Eukaryota</taxon>
        <taxon>Metazoa</taxon>
        <taxon>Chordata</taxon>
        <taxon>Craniata</taxon>
        <taxon>Vertebrata</taxon>
        <taxon>Euteleostomi</taxon>
        <taxon>Mammalia</taxon>
        <taxon>Eutheria</taxon>
        <taxon>Laurasiatheria</taxon>
        <taxon>Eulipotyphla</taxon>
        <taxon>Erinaceidae</taxon>
        <taxon>Erinaceinae</taxon>
        <taxon>Erinaceus</taxon>
    </lineage>
</organism>
<dbReference type="InterPro" id="IPR017452">
    <property type="entry name" value="GPCR_Rhodpsn_7TM"/>
</dbReference>
<dbReference type="eggNOG" id="ENOG502TAH4">
    <property type="taxonomic scope" value="Eukaryota"/>
</dbReference>
<dbReference type="GO" id="GO:0004984">
    <property type="term" value="F:olfactory receptor activity"/>
    <property type="evidence" value="ECO:0007669"/>
    <property type="project" value="InterPro"/>
</dbReference>
<keyword evidence="11 15" id="KW-0675">Receptor</keyword>
<feature type="transmembrane region" description="Helical" evidence="12">
    <location>
        <begin position="138"/>
        <end position="156"/>
    </location>
</feature>
<evidence type="ECO:0000256" key="11">
    <source>
        <dbReference type="RuleBase" id="RU000688"/>
    </source>
</evidence>
<dbReference type="GeneID" id="103121745"/>
<dbReference type="SUPFAM" id="SSF81321">
    <property type="entry name" value="Family A G protein-coupled receptor-like"/>
    <property type="match status" value="1"/>
</dbReference>
<dbReference type="PANTHER" id="PTHR26453">
    <property type="entry name" value="OLFACTORY RECEPTOR"/>
    <property type="match status" value="1"/>
</dbReference>
<evidence type="ECO:0000256" key="1">
    <source>
        <dbReference type="ARBA" id="ARBA00003929"/>
    </source>
</evidence>
<evidence type="ECO:0000256" key="4">
    <source>
        <dbReference type="ARBA" id="ARBA00022606"/>
    </source>
</evidence>
<evidence type="ECO:0000256" key="12">
    <source>
        <dbReference type="RuleBase" id="RU363047"/>
    </source>
</evidence>
<feature type="transmembrane region" description="Helical" evidence="12">
    <location>
        <begin position="97"/>
        <end position="118"/>
    </location>
</feature>
<dbReference type="PRINTS" id="PR00245">
    <property type="entry name" value="OLFACTORYR"/>
</dbReference>
<dbReference type="RefSeq" id="XP_007532339.2">
    <property type="nucleotide sequence ID" value="XM_007532277.2"/>
</dbReference>
<evidence type="ECO:0000259" key="13">
    <source>
        <dbReference type="PROSITE" id="PS50262"/>
    </source>
</evidence>
<dbReference type="CDD" id="cd15947">
    <property type="entry name" value="7tmA_OR2B-like"/>
    <property type="match status" value="1"/>
</dbReference>
<keyword evidence="3 12" id="KW-1003">Cell membrane</keyword>
<keyword evidence="14" id="KW-1185">Reference proteome</keyword>
<evidence type="ECO:0000256" key="2">
    <source>
        <dbReference type="ARBA" id="ARBA00004651"/>
    </source>
</evidence>
<keyword evidence="9 12" id="KW-0472">Membrane</keyword>
<evidence type="ECO:0000256" key="7">
    <source>
        <dbReference type="ARBA" id="ARBA00022989"/>
    </source>
</evidence>
<comment type="similarity">
    <text evidence="11">Belongs to the G-protein coupled receptor 1 family.</text>
</comment>
<dbReference type="PROSITE" id="PS00237">
    <property type="entry name" value="G_PROTEIN_RECEP_F1_1"/>
    <property type="match status" value="1"/>
</dbReference>
<keyword evidence="7 12" id="KW-1133">Transmembrane helix</keyword>
<evidence type="ECO:0000256" key="9">
    <source>
        <dbReference type="ARBA" id="ARBA00023136"/>
    </source>
</evidence>
<feature type="transmembrane region" description="Helical" evidence="12">
    <location>
        <begin position="271"/>
        <end position="290"/>
    </location>
</feature>
<dbReference type="PROSITE" id="PS50262">
    <property type="entry name" value="G_PROTEIN_RECEP_F1_2"/>
    <property type="match status" value="1"/>
</dbReference>
<comment type="subcellular location">
    <subcellularLocation>
        <location evidence="2 12">Cell membrane</location>
        <topology evidence="2 12">Multi-pass membrane protein</topology>
    </subcellularLocation>
</comment>
<feature type="transmembrane region" description="Helical" evidence="12">
    <location>
        <begin position="202"/>
        <end position="223"/>
    </location>
</feature>
<keyword evidence="6 12" id="KW-0552">Olfaction</keyword>
<evidence type="ECO:0000313" key="14">
    <source>
        <dbReference type="Proteomes" id="UP001652624"/>
    </source>
</evidence>
<feature type="transmembrane region" description="Helical" evidence="12">
    <location>
        <begin position="235"/>
        <end position="259"/>
    </location>
</feature>
<dbReference type="GO" id="GO:0005886">
    <property type="term" value="C:plasma membrane"/>
    <property type="evidence" value="ECO:0007669"/>
    <property type="project" value="UniProtKB-SubCell"/>
</dbReference>
<dbReference type="InterPro" id="IPR000725">
    <property type="entry name" value="Olfact_rcpt"/>
</dbReference>
<keyword evidence="4 12" id="KW-0716">Sensory transduction</keyword>
<evidence type="ECO:0000256" key="10">
    <source>
        <dbReference type="ARBA" id="ARBA00023224"/>
    </source>
</evidence>
<sequence length="312" mass="35066">MINQSSQEGFILLGFSEHPGLERILFVVVLASYLLTLVGNTFIILLSVLDPRLHSPMYFFLSNLSFLDLCFTTSFVPQMLVNLWGPNKTISFLGCSVQLFIFLSLGTTECILLTVMAFDRYVAVCQPLHYATIIHPRLCWQLVTVAWVMGLVQSVVQTPPTLRLPFCPHRQINDFLCEVPSLIRLSCADTTYNEIQLAVSSVILVVVPLTLILISYGAIARAVMRIKSAKGRRKAFGTCSSHLLVVTLFYSSVIAVYLQPKNPYAQERGKFFGLFYAVGTPSLNPLIYTLRNKEIKRAFRRLLGKGEDSREN</sequence>
<keyword evidence="5 11" id="KW-0812">Transmembrane</keyword>
<dbReference type="InParanoid" id="A0A1S3AB79"/>
<proteinExistence type="inferred from homology"/>
<evidence type="ECO:0000256" key="3">
    <source>
        <dbReference type="ARBA" id="ARBA00022475"/>
    </source>
</evidence>
<dbReference type="GO" id="GO:0004930">
    <property type="term" value="F:G protein-coupled receptor activity"/>
    <property type="evidence" value="ECO:0007669"/>
    <property type="project" value="UniProtKB-KW"/>
</dbReference>
<feature type="transmembrane region" description="Helical" evidence="12">
    <location>
        <begin position="24"/>
        <end position="46"/>
    </location>
</feature>
<gene>
    <name evidence="15" type="primary">LOC103121745</name>
</gene>
<dbReference type="PRINTS" id="PR00237">
    <property type="entry name" value="GPCRRHODOPSN"/>
</dbReference>
<keyword evidence="10 11" id="KW-0807">Transducer</keyword>
<dbReference type="InterPro" id="IPR000276">
    <property type="entry name" value="GPCR_Rhodpsn"/>
</dbReference>
<comment type="function">
    <text evidence="1">Putative odorant or sperm cell receptor.</text>
</comment>
<reference evidence="15" key="1">
    <citation type="submission" date="2025-08" db="UniProtKB">
        <authorList>
            <consortium name="RefSeq"/>
        </authorList>
    </citation>
    <scope>IDENTIFICATION</scope>
</reference>
<feature type="domain" description="G-protein coupled receptors family 1 profile" evidence="13">
    <location>
        <begin position="39"/>
        <end position="288"/>
    </location>
</feature>
<dbReference type="Gene3D" id="1.20.1070.10">
    <property type="entry name" value="Rhodopsin 7-helix transmembrane proteins"/>
    <property type="match status" value="1"/>
</dbReference>
<dbReference type="Proteomes" id="UP001652624">
    <property type="component" value="Chromosome 4"/>
</dbReference>